<gene>
    <name evidence="1" type="primary">narZ_3</name>
    <name evidence="1" type="ORF">NCTC13032_03520</name>
</gene>
<sequence length="102" mass="11447">MAFPYFGGNENPHFRSVKQEPVLVRQLPVKTLILADGRQLHVASVYDLVLANYGLDRGLEDDLAAKDYAEIKAYTPAWGEQITGVPRRHIEQIAREFADHGA</sequence>
<dbReference type="EC" id="1.7.99.4" evidence="1"/>
<evidence type="ECO:0000313" key="2">
    <source>
        <dbReference type="Proteomes" id="UP000310719"/>
    </source>
</evidence>
<keyword evidence="1" id="KW-0560">Oxidoreductase</keyword>
<protein>
    <submittedName>
        <fullName evidence="1">Respiratory nitrate reductase 2 alpha chain</fullName>
        <ecNumber evidence="1">1.7.99.4</ecNumber>
    </submittedName>
</protein>
<name>A0A4U9HUT2_9ENTR</name>
<evidence type="ECO:0000313" key="1">
    <source>
        <dbReference type="EMBL" id="VTP68368.1"/>
    </source>
</evidence>
<accession>A0A4U9HUT2</accession>
<dbReference type="GO" id="GO:0016491">
    <property type="term" value="F:oxidoreductase activity"/>
    <property type="evidence" value="ECO:0007669"/>
    <property type="project" value="UniProtKB-KW"/>
</dbReference>
<dbReference type="AlphaFoldDB" id="A0A4U9HUT2"/>
<dbReference type="EMBL" id="LR590464">
    <property type="protein sequence ID" value="VTP68368.1"/>
    <property type="molecule type" value="Genomic_DNA"/>
</dbReference>
<dbReference type="SUPFAM" id="SSF53706">
    <property type="entry name" value="Formate dehydrogenase/DMSO reductase, domains 1-3"/>
    <property type="match status" value="1"/>
</dbReference>
<organism evidence="1 2">
    <name type="scientific">Leclercia adecarboxylata</name>
    <dbReference type="NCBI Taxonomy" id="83655"/>
    <lineage>
        <taxon>Bacteria</taxon>
        <taxon>Pseudomonadati</taxon>
        <taxon>Pseudomonadota</taxon>
        <taxon>Gammaproteobacteria</taxon>
        <taxon>Enterobacterales</taxon>
        <taxon>Enterobacteriaceae</taxon>
        <taxon>Leclercia</taxon>
    </lineage>
</organism>
<proteinExistence type="predicted"/>
<dbReference type="Proteomes" id="UP000310719">
    <property type="component" value="Chromosome"/>
</dbReference>
<dbReference type="Gene3D" id="3.40.50.12440">
    <property type="match status" value="1"/>
</dbReference>
<reference evidence="1 2" key="1">
    <citation type="submission" date="2019-05" db="EMBL/GenBank/DDBJ databases">
        <authorList>
            <consortium name="Pathogen Informatics"/>
        </authorList>
    </citation>
    <scope>NUCLEOTIDE SEQUENCE [LARGE SCALE GENOMIC DNA]</scope>
    <source>
        <strain evidence="1 2">NCTC13032</strain>
    </source>
</reference>